<evidence type="ECO:0000313" key="6">
    <source>
        <dbReference type="Proteomes" id="UP000046176"/>
    </source>
</evidence>
<dbReference type="InterPro" id="IPR036250">
    <property type="entry name" value="AcylCo_DH-like_C"/>
</dbReference>
<feature type="transmembrane region" description="Helical" evidence="2">
    <location>
        <begin position="235"/>
        <end position="255"/>
    </location>
</feature>
<dbReference type="PANTHER" id="PTHR43884:SF25">
    <property type="entry name" value="ACYL-COA DEHYDROGENASE YDBM-RELATED"/>
    <property type="match status" value="1"/>
</dbReference>
<evidence type="ECO:0000313" key="5">
    <source>
        <dbReference type="EMBL" id="CDZ31368.1"/>
    </source>
</evidence>
<reference evidence="5 6" key="1">
    <citation type="submission" date="2014-08" db="EMBL/GenBank/DDBJ databases">
        <authorList>
            <person name="Chen Y.-H."/>
        </authorList>
    </citation>
    <scope>NUCLEOTIDE SEQUENCE [LARGE SCALE GENOMIC DNA]</scope>
</reference>
<dbReference type="EMBL" id="CCRH01000001">
    <property type="protein sequence ID" value="CDZ31368.1"/>
    <property type="molecule type" value="Genomic_DNA"/>
</dbReference>
<dbReference type="Gene3D" id="2.40.110.10">
    <property type="entry name" value="Butyryl-CoA Dehydrogenase, subunit A, domain 2"/>
    <property type="match status" value="1"/>
</dbReference>
<feature type="domain" description="Acyl-CoA dehydrogenase/oxidase N-terminal" evidence="3">
    <location>
        <begin position="28"/>
        <end position="105"/>
    </location>
</feature>
<dbReference type="SUPFAM" id="SSF47203">
    <property type="entry name" value="Acyl-CoA dehydrogenase C-terminal domain-like"/>
    <property type="match status" value="1"/>
</dbReference>
<accession>A0A0T7F8J0</accession>
<dbReference type="PANTHER" id="PTHR43884">
    <property type="entry name" value="ACYL-COA DEHYDROGENASE"/>
    <property type="match status" value="1"/>
</dbReference>
<feature type="domain" description="Acyl-CoA dehydrogenase C-terminal" evidence="4">
    <location>
        <begin position="251"/>
        <end position="361"/>
    </location>
</feature>
<dbReference type="InterPro" id="IPR013786">
    <property type="entry name" value="AcylCoA_DH/ox_N"/>
</dbReference>
<sequence>MTTATELKPAHTVHSNAVGIARSLGSVFAARAAEADDGDAFVADNYRDLRHSGLIEAGVPADLGGGGAEVRELCDMIRELAHHCGSTALAFSMHTHQVAIPAWRWTRQKAAPVMPLLKRVAAERVVLLSSGGSDWIEGSGKAQKVDGGYRITARKIFTSGSPIGDILMTGAVLDEPDGPKVLHFGLPMKSPHVKVLDTWKVMGMRGTGSNDVMIEGHVVPEEAVALKRNQGEWHMLFHIISMIAFPLIYSAYLGVAESARDIAVEMAKRKEPDAHVIELAGRMETELRAAQYAHAAMIAAAERGEPSPATTNEIMIGRSLVARHVIAATELAMETAGGAAFYRDKGLERRFRDIQGARYHPMRTGPQQEFSGRIALGLDTLRTF</sequence>
<dbReference type="AlphaFoldDB" id="A0A0T7F8J0"/>
<dbReference type="InterPro" id="IPR009100">
    <property type="entry name" value="AcylCoA_DH/oxidase_NM_dom_sf"/>
</dbReference>
<evidence type="ECO:0000259" key="4">
    <source>
        <dbReference type="Pfam" id="PF08028"/>
    </source>
</evidence>
<gene>
    <name evidence="5" type="ORF">NGAL_HAMBI1145_01300</name>
</gene>
<dbReference type="InterPro" id="IPR013107">
    <property type="entry name" value="Acyl-CoA_DH_C"/>
</dbReference>
<dbReference type="PIRSF" id="PIRSF016578">
    <property type="entry name" value="HsaA"/>
    <property type="match status" value="1"/>
</dbReference>
<dbReference type="GO" id="GO:0050660">
    <property type="term" value="F:flavin adenine dinucleotide binding"/>
    <property type="evidence" value="ECO:0007669"/>
    <property type="project" value="InterPro"/>
</dbReference>
<dbReference type="InterPro" id="IPR046373">
    <property type="entry name" value="Acyl-CoA_Oxase/DH_mid-dom_sf"/>
</dbReference>
<dbReference type="SUPFAM" id="SSF56645">
    <property type="entry name" value="Acyl-CoA dehydrogenase NM domain-like"/>
    <property type="match status" value="1"/>
</dbReference>
<protein>
    <submittedName>
        <fullName evidence="5">Acyl-CoA dehydrogenase, short-chain specific</fullName>
    </submittedName>
</protein>
<name>A0A0T7F8J0_NEOGA</name>
<dbReference type="OrthoDB" id="2986495at2"/>
<dbReference type="Gene3D" id="1.10.540.10">
    <property type="entry name" value="Acyl-CoA dehydrogenase/oxidase, N-terminal domain"/>
    <property type="match status" value="1"/>
</dbReference>
<dbReference type="InterPro" id="IPR037069">
    <property type="entry name" value="AcylCoA_DH/ox_N_sf"/>
</dbReference>
<evidence type="ECO:0000256" key="2">
    <source>
        <dbReference type="SAM" id="Phobius"/>
    </source>
</evidence>
<dbReference type="RefSeq" id="WP_052754589.1">
    <property type="nucleotide sequence ID" value="NZ_CCRH01000001.1"/>
</dbReference>
<proteinExistence type="predicted"/>
<organism evidence="5 6">
    <name type="scientific">Neorhizobium galegae bv. officinalis</name>
    <dbReference type="NCBI Taxonomy" id="323656"/>
    <lineage>
        <taxon>Bacteria</taxon>
        <taxon>Pseudomonadati</taxon>
        <taxon>Pseudomonadota</taxon>
        <taxon>Alphaproteobacteria</taxon>
        <taxon>Hyphomicrobiales</taxon>
        <taxon>Rhizobiaceae</taxon>
        <taxon>Rhizobium/Agrobacterium group</taxon>
        <taxon>Neorhizobium</taxon>
    </lineage>
</organism>
<keyword evidence="2" id="KW-0472">Membrane</keyword>
<dbReference type="Gene3D" id="1.20.140.10">
    <property type="entry name" value="Butyryl-CoA Dehydrogenase, subunit A, domain 3"/>
    <property type="match status" value="1"/>
</dbReference>
<dbReference type="Proteomes" id="UP000046176">
    <property type="component" value="Unassembled WGS sequence"/>
</dbReference>
<evidence type="ECO:0000256" key="1">
    <source>
        <dbReference type="ARBA" id="ARBA00023002"/>
    </source>
</evidence>
<keyword evidence="2" id="KW-0812">Transmembrane</keyword>
<evidence type="ECO:0000259" key="3">
    <source>
        <dbReference type="Pfam" id="PF02771"/>
    </source>
</evidence>
<dbReference type="GO" id="GO:0003995">
    <property type="term" value="F:acyl-CoA dehydrogenase activity"/>
    <property type="evidence" value="ECO:0007669"/>
    <property type="project" value="TreeGrafter"/>
</dbReference>
<dbReference type="Pfam" id="PF08028">
    <property type="entry name" value="Acyl-CoA_dh_2"/>
    <property type="match status" value="1"/>
</dbReference>
<keyword evidence="2" id="KW-1133">Transmembrane helix</keyword>
<keyword evidence="1" id="KW-0560">Oxidoreductase</keyword>
<dbReference type="Pfam" id="PF02771">
    <property type="entry name" value="Acyl-CoA_dh_N"/>
    <property type="match status" value="1"/>
</dbReference>